<dbReference type="InterPro" id="IPR039422">
    <property type="entry name" value="MarR/SlyA-like"/>
</dbReference>
<organism evidence="2 3">
    <name type="scientific">Acetobacterium bakii</name>
    <dbReference type="NCBI Taxonomy" id="52689"/>
    <lineage>
        <taxon>Bacteria</taxon>
        <taxon>Bacillati</taxon>
        <taxon>Bacillota</taxon>
        <taxon>Clostridia</taxon>
        <taxon>Eubacteriales</taxon>
        <taxon>Eubacteriaceae</taxon>
        <taxon>Acetobacterium</taxon>
    </lineage>
</organism>
<dbReference type="PRINTS" id="PR00598">
    <property type="entry name" value="HTHMARR"/>
</dbReference>
<reference evidence="3" key="1">
    <citation type="submission" date="2015-07" db="EMBL/GenBank/DDBJ databases">
        <title>Draft genome sequence of Acetobacterium bakii DSM 8293, a potential psychrophilic chemical producer through syngas fermentation.</title>
        <authorList>
            <person name="Song Y."/>
            <person name="Hwang S."/>
            <person name="Cho B.-K."/>
        </authorList>
    </citation>
    <scope>NUCLEOTIDE SEQUENCE [LARGE SCALE GENOMIC DNA]</scope>
    <source>
        <strain evidence="3">DSM 8239</strain>
    </source>
</reference>
<feature type="domain" description="HTH marR-type" evidence="1">
    <location>
        <begin position="10"/>
        <end position="144"/>
    </location>
</feature>
<keyword evidence="3" id="KW-1185">Reference proteome</keyword>
<dbReference type="GO" id="GO:0006950">
    <property type="term" value="P:response to stress"/>
    <property type="evidence" value="ECO:0007669"/>
    <property type="project" value="TreeGrafter"/>
</dbReference>
<sequence>MEIMDSMIDDKFIFGSVLIVSNQMDTLLGRELQEHDLTTKQWLLIIVIENSFDHDPSIKEVAKAMGSSHQNVKQVALKLEKKGFLLLEKDKNDARVLRIKLTDRINVFAKESQLKAENFTRKLFKNISKEEMTATRSLLEKMLFNLAEMEKEIN</sequence>
<dbReference type="GO" id="GO:0003700">
    <property type="term" value="F:DNA-binding transcription factor activity"/>
    <property type="evidence" value="ECO:0007669"/>
    <property type="project" value="InterPro"/>
</dbReference>
<dbReference type="SUPFAM" id="SSF46785">
    <property type="entry name" value="Winged helix' DNA-binding domain"/>
    <property type="match status" value="1"/>
</dbReference>
<evidence type="ECO:0000313" key="2">
    <source>
        <dbReference type="EMBL" id="KNZ40934.1"/>
    </source>
</evidence>
<dbReference type="Gene3D" id="1.10.10.10">
    <property type="entry name" value="Winged helix-like DNA-binding domain superfamily/Winged helix DNA-binding domain"/>
    <property type="match status" value="1"/>
</dbReference>
<dbReference type="EMBL" id="LGYO01000040">
    <property type="protein sequence ID" value="KNZ40934.1"/>
    <property type="molecule type" value="Genomic_DNA"/>
</dbReference>
<protein>
    <submittedName>
        <fullName evidence="2">MarR family transcriptional regulator</fullName>
    </submittedName>
</protein>
<proteinExistence type="predicted"/>
<dbReference type="Pfam" id="PF12802">
    <property type="entry name" value="MarR_2"/>
    <property type="match status" value="1"/>
</dbReference>
<dbReference type="PROSITE" id="PS50995">
    <property type="entry name" value="HTH_MARR_2"/>
    <property type="match status" value="1"/>
</dbReference>
<dbReference type="SMART" id="SM00347">
    <property type="entry name" value="HTH_MARR"/>
    <property type="match status" value="1"/>
</dbReference>
<dbReference type="InterPro" id="IPR036388">
    <property type="entry name" value="WH-like_DNA-bd_sf"/>
</dbReference>
<dbReference type="PANTHER" id="PTHR33164:SF58">
    <property type="entry name" value="DNA-BINDING TRANSCRIPTIONAL REPRESSOR SCOC"/>
    <property type="match status" value="1"/>
</dbReference>
<evidence type="ECO:0000259" key="1">
    <source>
        <dbReference type="PROSITE" id="PS50995"/>
    </source>
</evidence>
<dbReference type="InterPro" id="IPR036390">
    <property type="entry name" value="WH_DNA-bd_sf"/>
</dbReference>
<comment type="caution">
    <text evidence="2">The sequence shown here is derived from an EMBL/GenBank/DDBJ whole genome shotgun (WGS) entry which is preliminary data.</text>
</comment>
<dbReference type="AlphaFoldDB" id="A0A0L6TXE2"/>
<dbReference type="InterPro" id="IPR000835">
    <property type="entry name" value="HTH_MarR-typ"/>
</dbReference>
<evidence type="ECO:0000313" key="3">
    <source>
        <dbReference type="Proteomes" id="UP000036873"/>
    </source>
</evidence>
<accession>A0A0L6TXE2</accession>
<dbReference type="PATRIC" id="fig|52689.4.peg.2431"/>
<dbReference type="STRING" id="52689.AKG39_14590"/>
<gene>
    <name evidence="2" type="ORF">AKG39_14590</name>
</gene>
<dbReference type="Proteomes" id="UP000036873">
    <property type="component" value="Unassembled WGS sequence"/>
</dbReference>
<name>A0A0L6TXE2_9FIRM</name>
<dbReference type="PANTHER" id="PTHR33164">
    <property type="entry name" value="TRANSCRIPTIONAL REGULATOR, MARR FAMILY"/>
    <property type="match status" value="1"/>
</dbReference>